<keyword evidence="1" id="KW-0175">Coiled coil</keyword>
<proteinExistence type="predicted"/>
<feature type="coiled-coil region" evidence="1">
    <location>
        <begin position="17"/>
        <end position="82"/>
    </location>
</feature>
<keyword evidence="3" id="KW-1185">Reference proteome</keyword>
<evidence type="ECO:0000256" key="1">
    <source>
        <dbReference type="SAM" id="Coils"/>
    </source>
</evidence>
<organism evidence="2 3">
    <name type="scientific">Cylicocyclus nassatus</name>
    <name type="common">Nematode worm</name>
    <dbReference type="NCBI Taxonomy" id="53992"/>
    <lineage>
        <taxon>Eukaryota</taxon>
        <taxon>Metazoa</taxon>
        <taxon>Ecdysozoa</taxon>
        <taxon>Nematoda</taxon>
        <taxon>Chromadorea</taxon>
        <taxon>Rhabditida</taxon>
        <taxon>Rhabditina</taxon>
        <taxon>Rhabditomorpha</taxon>
        <taxon>Strongyloidea</taxon>
        <taxon>Strongylidae</taxon>
        <taxon>Cylicocyclus</taxon>
    </lineage>
</organism>
<evidence type="ECO:0000313" key="2">
    <source>
        <dbReference type="EMBL" id="CAJ0610503.1"/>
    </source>
</evidence>
<dbReference type="Proteomes" id="UP001176961">
    <property type="component" value="Unassembled WGS sequence"/>
</dbReference>
<evidence type="ECO:0000313" key="3">
    <source>
        <dbReference type="Proteomes" id="UP001176961"/>
    </source>
</evidence>
<dbReference type="AlphaFoldDB" id="A0AA36MIC8"/>
<dbReference type="EMBL" id="CATQJL010000326">
    <property type="protein sequence ID" value="CAJ0610503.1"/>
    <property type="molecule type" value="Genomic_DNA"/>
</dbReference>
<comment type="caution">
    <text evidence="2">The sequence shown here is derived from an EMBL/GenBank/DDBJ whole genome shotgun (WGS) entry which is preliminary data.</text>
</comment>
<gene>
    <name evidence="2" type="ORF">CYNAS_LOCUS22486</name>
</gene>
<protein>
    <submittedName>
        <fullName evidence="2">Uncharacterized protein</fullName>
    </submittedName>
</protein>
<sequence length="84" mass="10062">MRKLQIGQRKKLECNNTSELQRQVGQLKQQLDDSKKENQSLMEKINRYRMQKINGIKYVDELKSQISQLKKENDELKNKELLLN</sequence>
<reference evidence="2" key="1">
    <citation type="submission" date="2023-07" db="EMBL/GenBank/DDBJ databases">
        <authorList>
            <consortium name="CYATHOMIX"/>
        </authorList>
    </citation>
    <scope>NUCLEOTIDE SEQUENCE</scope>
    <source>
        <strain evidence="2">N/A</strain>
    </source>
</reference>
<name>A0AA36MIC8_CYLNA</name>
<accession>A0AA36MIC8</accession>